<dbReference type="GO" id="GO:0016887">
    <property type="term" value="F:ATP hydrolysis activity"/>
    <property type="evidence" value="ECO:0007669"/>
    <property type="project" value="InterPro"/>
</dbReference>
<dbReference type="Proteomes" id="UP000316213">
    <property type="component" value="Unassembled WGS sequence"/>
</dbReference>
<evidence type="ECO:0000259" key="1">
    <source>
        <dbReference type="Pfam" id="PF13401"/>
    </source>
</evidence>
<sequence length="517" mass="57034">MSPVESQFHVPPFPPFPSAERYVRLGSQDEALQRLCRAVDAWEAISLVIGPPGMGKSLICRMLKNHFARKREVIVFGDAMLESPASLQRHLLSRLDRIRGISAAATDRQDPQLAIIDRIANSSKEFAGLLLLVDEAQELSPEVLDTIRILTNTMTNDGRPRVSAVLAGGPKLDETLSLPSLEALVQRVATRCYVHPLSSDETVQYVREVLRRCGGWDESQIEESAIRSIHRACSGVPRLVNQLMTASIEYALSKGKKQVTGQTVDQAWAILQQLPSPIIDEPELSRPTFDVEYGPLQDDDDLVSEPVASFEPHEPACEPTEGSIFDRGASIVDDDFDMLEIEPCDEPMTLMEMDCQTIGNFENMPSQFADFQIDSLQCDPMPFDVEGVSHSEAIGACGSSNDDLFGEFDEEESVENAAPALSFNENDSLRRPSEDLEESLHREILSLRGAASAPVLWMEDGDSGDPIVDDRDLLVIEDDVEVDGVAVSNEVERIDRPGKPVAVDFQAMLAKMRSPSK</sequence>
<reference evidence="2 3" key="1">
    <citation type="submission" date="2019-02" db="EMBL/GenBank/DDBJ databases">
        <title>Deep-cultivation of Planctomycetes and their phenomic and genomic characterization uncovers novel biology.</title>
        <authorList>
            <person name="Wiegand S."/>
            <person name="Jogler M."/>
            <person name="Boedeker C."/>
            <person name="Pinto D."/>
            <person name="Vollmers J."/>
            <person name="Rivas-Marin E."/>
            <person name="Kohn T."/>
            <person name="Peeters S.H."/>
            <person name="Heuer A."/>
            <person name="Rast P."/>
            <person name="Oberbeckmann S."/>
            <person name="Bunk B."/>
            <person name="Jeske O."/>
            <person name="Meyerdierks A."/>
            <person name="Storesund J.E."/>
            <person name="Kallscheuer N."/>
            <person name="Luecker S."/>
            <person name="Lage O.M."/>
            <person name="Pohl T."/>
            <person name="Merkel B.J."/>
            <person name="Hornburger P."/>
            <person name="Mueller R.-W."/>
            <person name="Bruemmer F."/>
            <person name="Labrenz M."/>
            <person name="Spormann A.M."/>
            <person name="Op Den Camp H."/>
            <person name="Overmann J."/>
            <person name="Amann R."/>
            <person name="Jetten M.S.M."/>
            <person name="Mascher T."/>
            <person name="Medema M.H."/>
            <person name="Devos D.P."/>
            <person name="Kaster A.-K."/>
            <person name="Ovreas L."/>
            <person name="Rohde M."/>
            <person name="Galperin M.Y."/>
            <person name="Jogler C."/>
        </authorList>
    </citation>
    <scope>NUCLEOTIDE SEQUENCE [LARGE SCALE GENOMIC DNA]</scope>
    <source>
        <strain evidence="2 3">Pla100</strain>
    </source>
</reference>
<dbReference type="Pfam" id="PF13401">
    <property type="entry name" value="AAA_22"/>
    <property type="match status" value="1"/>
</dbReference>
<dbReference type="PANTHER" id="PTHR35894:SF1">
    <property type="entry name" value="PHOSPHORIBULOKINASE _ URIDINE KINASE FAMILY"/>
    <property type="match status" value="1"/>
</dbReference>
<evidence type="ECO:0000313" key="3">
    <source>
        <dbReference type="Proteomes" id="UP000316213"/>
    </source>
</evidence>
<evidence type="ECO:0000313" key="2">
    <source>
        <dbReference type="EMBL" id="TWT96498.1"/>
    </source>
</evidence>
<dbReference type="RefSeq" id="WP_146578506.1">
    <property type="nucleotide sequence ID" value="NZ_SJPM01000005.1"/>
</dbReference>
<dbReference type="PANTHER" id="PTHR35894">
    <property type="entry name" value="GENERAL SECRETION PATHWAY PROTEIN A-RELATED"/>
    <property type="match status" value="1"/>
</dbReference>
<dbReference type="OrthoDB" id="227226at2"/>
<gene>
    <name evidence="2" type="ORF">Pla100_29810</name>
</gene>
<dbReference type="InterPro" id="IPR052026">
    <property type="entry name" value="ExeA_AAA_ATPase_DNA-bind"/>
</dbReference>
<dbReference type="AlphaFoldDB" id="A0A5C6AB22"/>
<protein>
    <recommendedName>
        <fullName evidence="1">ORC1/DEAH AAA+ ATPase domain-containing protein</fullName>
    </recommendedName>
</protein>
<proteinExistence type="predicted"/>
<dbReference type="InterPro" id="IPR027417">
    <property type="entry name" value="P-loop_NTPase"/>
</dbReference>
<dbReference type="EMBL" id="SJPM01000005">
    <property type="protein sequence ID" value="TWT96498.1"/>
    <property type="molecule type" value="Genomic_DNA"/>
</dbReference>
<dbReference type="InterPro" id="IPR049945">
    <property type="entry name" value="AAA_22"/>
</dbReference>
<dbReference type="Gene3D" id="3.40.50.300">
    <property type="entry name" value="P-loop containing nucleotide triphosphate hydrolases"/>
    <property type="match status" value="1"/>
</dbReference>
<comment type="caution">
    <text evidence="2">The sequence shown here is derived from an EMBL/GenBank/DDBJ whole genome shotgun (WGS) entry which is preliminary data.</text>
</comment>
<keyword evidence="3" id="KW-1185">Reference proteome</keyword>
<feature type="domain" description="ORC1/DEAH AAA+ ATPase" evidence="1">
    <location>
        <begin position="45"/>
        <end position="176"/>
    </location>
</feature>
<name>A0A5C6AB22_9BACT</name>
<accession>A0A5C6AB22</accession>
<organism evidence="2 3">
    <name type="scientific">Neorhodopirellula pilleata</name>
    <dbReference type="NCBI Taxonomy" id="2714738"/>
    <lineage>
        <taxon>Bacteria</taxon>
        <taxon>Pseudomonadati</taxon>
        <taxon>Planctomycetota</taxon>
        <taxon>Planctomycetia</taxon>
        <taxon>Pirellulales</taxon>
        <taxon>Pirellulaceae</taxon>
        <taxon>Neorhodopirellula</taxon>
    </lineage>
</organism>
<dbReference type="SUPFAM" id="SSF52540">
    <property type="entry name" value="P-loop containing nucleoside triphosphate hydrolases"/>
    <property type="match status" value="1"/>
</dbReference>